<dbReference type="SUPFAM" id="SSF55729">
    <property type="entry name" value="Acyl-CoA N-acyltransferases (Nat)"/>
    <property type="match status" value="1"/>
</dbReference>
<dbReference type="InterPro" id="IPR000182">
    <property type="entry name" value="GNAT_dom"/>
</dbReference>
<dbReference type="Gene3D" id="3.40.630.30">
    <property type="match status" value="1"/>
</dbReference>
<accession>A0A0E3WFR3</accession>
<evidence type="ECO:0000313" key="2">
    <source>
        <dbReference type="EMBL" id="CQR25979.1"/>
    </source>
</evidence>
<evidence type="ECO:0000313" key="3">
    <source>
        <dbReference type="Proteomes" id="UP000198604"/>
    </source>
</evidence>
<reference evidence="3" key="1">
    <citation type="submission" date="2015-03" db="EMBL/GenBank/DDBJ databases">
        <authorList>
            <person name="Urmite Genomes"/>
        </authorList>
    </citation>
    <scope>NUCLEOTIDE SEQUENCE [LARGE SCALE GENOMIC DNA]</scope>
    <source>
        <strain evidence="3">FF10</strain>
    </source>
</reference>
<feature type="domain" description="N-acetyltransferase" evidence="1">
    <location>
        <begin position="4"/>
        <end position="173"/>
    </location>
</feature>
<protein>
    <submittedName>
        <fullName evidence="2">Acetyltransferase (GNAT) family protein</fullName>
    </submittedName>
</protein>
<dbReference type="GO" id="GO:0016747">
    <property type="term" value="F:acyltransferase activity, transferring groups other than amino-acyl groups"/>
    <property type="evidence" value="ECO:0007669"/>
    <property type="project" value="InterPro"/>
</dbReference>
<dbReference type="InterPro" id="IPR016181">
    <property type="entry name" value="Acyl_CoA_acyltransferase"/>
</dbReference>
<sequence>MDKLTLVVPNMDWEKEILAYKEAFPDQHLYGGSRLQETPSLTDWLLHLEKTSSYLTVEEGRSPSTTFLCIRESDQTMIGVCNIRHDLKQDFLMNIAGHIGYSIHPSERQKGYATEQLRLALLEAKKLGIDRILVTAADWNLASQKTILANGGILENTYYDENDKETMLRYWIDNN</sequence>
<dbReference type="RefSeq" id="WP_093651482.1">
    <property type="nucleotide sequence ID" value="NZ_CTEN01000006.1"/>
</dbReference>
<dbReference type="Pfam" id="PF13302">
    <property type="entry name" value="Acetyltransf_3"/>
    <property type="match status" value="1"/>
</dbReference>
<dbReference type="PROSITE" id="PS51186">
    <property type="entry name" value="GNAT"/>
    <property type="match status" value="1"/>
</dbReference>
<name>A0A0E3WFR3_9STRE</name>
<dbReference type="PANTHER" id="PTHR39173">
    <property type="entry name" value="ACETYLTRANSFERASE"/>
    <property type="match status" value="1"/>
</dbReference>
<dbReference type="Proteomes" id="UP000198604">
    <property type="component" value="Unassembled WGS sequence"/>
</dbReference>
<keyword evidence="2" id="KW-0808">Transferase</keyword>
<dbReference type="CDD" id="cd04301">
    <property type="entry name" value="NAT_SF"/>
    <property type="match status" value="1"/>
</dbReference>
<gene>
    <name evidence="2" type="ORF">BN1356_02324</name>
</gene>
<dbReference type="EMBL" id="CTEN01000006">
    <property type="protein sequence ID" value="CQR25979.1"/>
    <property type="molecule type" value="Genomic_DNA"/>
</dbReference>
<dbReference type="STRING" id="1608583.BN1356_02324"/>
<dbReference type="PANTHER" id="PTHR39173:SF1">
    <property type="entry name" value="ACETYLTRANSFERASE"/>
    <property type="match status" value="1"/>
</dbReference>
<keyword evidence="3" id="KW-1185">Reference proteome</keyword>
<dbReference type="AlphaFoldDB" id="A0A0E3WFR3"/>
<evidence type="ECO:0000259" key="1">
    <source>
        <dbReference type="PROSITE" id="PS51186"/>
    </source>
</evidence>
<proteinExistence type="predicted"/>
<organism evidence="2 3">
    <name type="scientific">Streptococcus varani</name>
    <dbReference type="NCBI Taxonomy" id="1608583"/>
    <lineage>
        <taxon>Bacteria</taxon>
        <taxon>Bacillati</taxon>
        <taxon>Bacillota</taxon>
        <taxon>Bacilli</taxon>
        <taxon>Lactobacillales</taxon>
        <taxon>Streptococcaceae</taxon>
        <taxon>Streptococcus</taxon>
    </lineage>
</organism>
<dbReference type="OrthoDB" id="9797989at2"/>